<dbReference type="Pfam" id="PF07714">
    <property type="entry name" value="PK_Tyr_Ser-Thr"/>
    <property type="match status" value="1"/>
</dbReference>
<evidence type="ECO:0000259" key="4">
    <source>
        <dbReference type="PROSITE" id="PS50011"/>
    </source>
</evidence>
<dbReference type="Gene3D" id="1.10.510.10">
    <property type="entry name" value="Transferase(Phosphotransferase) domain 1"/>
    <property type="match status" value="1"/>
</dbReference>
<dbReference type="InterPro" id="IPR011050">
    <property type="entry name" value="Pectin_lyase_fold/virulence"/>
</dbReference>
<dbReference type="Proteomes" id="UP001281761">
    <property type="component" value="Unassembled WGS sequence"/>
</dbReference>
<accession>A0ABQ9X596</accession>
<dbReference type="EMBL" id="JARBJD010000214">
    <property type="protein sequence ID" value="KAK2946949.1"/>
    <property type="molecule type" value="Genomic_DNA"/>
</dbReference>
<dbReference type="InterPro" id="IPR011009">
    <property type="entry name" value="Kinase-like_dom_sf"/>
</dbReference>
<sequence>MASLALVCCCFFLNDAGHSIHEYTETKSLSKLLDSHLSQNNDFSTNQISVELESDAYFGLNLAILSQHLSLIGSKTTTLLPLRDAEEDKQTTQLTSLTSKRLVSSILVVENSTIHISSIHFKQPNPDDTRSSTSNQITASPTVHTAIIMDSAAILSDSSFEVSCGVSPLLVMPSSSPTSTASSSVVILSCSLRTIDTLLGSFCLASNTAADSLHFDVSVSGIHLHSSHFIGSHGVACSTESSQHSIFGRSSIAASQISNVTTSNPGTLSKSTMEQQMTGSELLHVDNALYGTASASLTTSASSICLNSSVLECINHHTQTVQNEEKTTFTVESADDRNQYSAQTANQLFENSIFETTTPSTSFRIIEKTKVEGSFKIVGCDFKVSFGSSFVGALTLKAETDTFPLFLLESSSVTFSSTSATPGGDNQLILTYAFNIHLISSNFTTPSPQQTSCARSIACNNAIAFTTFTNCIFERQSTSGHGSCYFGTDSNSINLWTSCRFTNCIAGEHAGVAYFLNSVSRCFHCEFTSNTAKQRGGAFLFAWMTLIDLSDCHFRDNEAKEVYSDKNTNLTHYRGNDMHLIDSALSKVSSTIIGCTSTSSGPKIGFYQTDAHNGNLTTEDTILPNPETTSLPKAAGEWWVEISGSGTDCTSSSPCSALSDAVANSEATNGFNLIHVESGVFTLAEHTLAISVEFQGMGWDVNSTTFSQIRTGWMKVSGSGNVSLTSLSLHPSSPSATLVSLDSAAAKIRVSNVWVEQIADHTVALFSFSAGSAIFELSVLNTISLTQTAAISISGSASFSVRRCWFMEISRKSGNGGSVIDSSTNGLVSISYSDFGRCSSSGRAGCCDFTSSGSSSKVTLPATYFYSNLANQSTEVPLTSFGNDLAFSGFTSGKLTLDSARSVSTQPHYLADNANSSFDAVPLNFYQYSVDFPVGRRFTRGTPSSSFTSFNNLMETLSATTASLQIWFITPQYGPLKTITLTNKQFTLRNARLTLELDGNEEILLKGKSYFSVREGSFTVPFSFQHCPFVVQDSSQLVFLITNIIFETSQHEDSFIRNSGGTITLQGTTITKTGLDFGSHSFIESTSGAVTFSSMHFFWITSSSNGAVLNAKGTTLTCGVSCFEKCSARNGGALAIELSNSVTATITHAATSTFATTFTNCRAIGADGSLENPTGKGGAIFVNGSTTNSNPLKFSTTTSNDARFENNFGGEGNDVFVTSSVFSGKTLSQISSFGGGSHSLNFRVIVEGLGMDENEKDEIQNKLLPSPKVSVNGSELDLYGNPSGKDDITCKWTSTFCATLGYGIKFLKQKALDGSAIPETIQFLHNTTYTEKSVIVSDQDVTVTGTSAKSPTQADILRSLVEIDGAMTVGSFLFKIHNQAKLKVTNLDIKSKAGCGVFELLGDGKGLELSNIALISKDDVTHSCSLVKTSSGPVVISQSTFNTTRGSTNPAIFTTPLVAISADTESLSLVSTTFSKLQARMSPLLDLSTEGKITFNTVSFADSSRSDSNDTIVLVRSPYLSHTVTPLLWPSFDTVSTPLLQFLAQDPSLQSGEPYFESSLLFYLLLPADEVHAGLANGEESAHPNCGSARLRCSSLDSAFRSASARAISTVLVDDSLTLEEALSVSSVIVMKSCSSTVQTVTQTSDGWIEVDGAAASLDLMSLSFVLSSSSEPSCLFSVPQGSLSLTSCEIGKIGSTTTLGQNLVRLIDVGSKGVLSLSRTTLASLTFTHATAGTLIHLSLGSQFSMSADCDVSSITSNGMGSIIFVETKNITSTASSSPFIFLKDTLTVPTDRQFTEMERRMFVGKEGSKEESLLWSWFAHSDTEQKIFVSSEGMDHDYCGLIALPCSSFEKAFVKQKSGTKKLLLNTSSVLSQSLTPTFSSFTITSFTSPTRQSLSVTSSGFFSLTTQSLSIESVDFEKTPGSEKLASSLFVLTSSSCLSLTDVSFSSLSTADSESLIHSTSSGMMTLNTVSFSHCNEEWSEKGRVIHISKDSFSAGDVIMKAVLLTVTAGKEGTDVLLKGAGIGHLVTEESFDETFGNEADLTLLKLTQFLSEDPTTPEHSGPLAYFIFGHSEGDVAVDSSFFDHANCGREKLPCSSLSHGWSQLKDSSSSVVISSAITLSSSLSTTQTSQTLKSKSSVLTVTVAESGSFTVSPTHSLILSQLNFASSGTSVSPVSFINLANTASLSVTSCSLSAFSSSASGSVMSGSVGGGCSVEFKSTRFVSCTSTNVEGSGVLDISLLTDTSSFLLSTDSSFENCVSTGIKSHFLLLSHPTLNKTVLGNSLKLDWAKDSSTATQFVGKEGSFLPLVPLFLYFTAMESTGHLDSKWSDLSVCGLSDYPCKSLPSLWKRFGDKTDVTIEVEGNVEQVEPMELNKKVRLNGEGHTLTINERGSTRNTESGLFGVSMEAEINSIKVEIEKLKSGSLIHCHTSSSLTMKDSSVTQLVASIAGCLVCVQEGANVVVNNTSFSSVSSKHSLAGVIVASVLEGCSFKLDNLTFSSCSCSGRSSCVWMELVNTTSSPSFDYSMTDLKFVETSAQNLNTAEATAGINVYLLGNNLDSMIEADLWEGSWDRLKERSIWADDTKSGVNSSILPYLVDISETVEVDESGWPFLKCGHFFLFCETLHFGLDRMKSANLGSMTIINSAPLVTTLEANGVFSIVGKTSLSELSLSDAGRIEVVRDGSSESHLTLDTLSLLFSSTRLSSSFIASTQCSLYLFACSLSSPSAAILNVPLIKMSDGSLNMNGVTSSSIRTTTSLFSTSSSVMIESCSFAHVSRSSDGPSILEASLSDTHHVSMKNTKMVGSVSNGKSHWVLLKGADSLSEKEESWAGTFNTSCALSSVMIERDPSTLTYDSSFNPFSLLYCFHSRTEGEIVVETTSTSTDHPLCGNVKLPCCTVDTGFGLTKENTVKISGNGELGSKMEFDGIDVSVSSLRHSGSLLVVGKGQIVNGESNGLDYLTISELVVNLDGSTLTSDEGVFENRGGILVLKESNVTRNKKIESAVVKVIGGKVNISNTNFMSLSSSCALISLSSFESSQLERVSVSDWSGSTFLSASNGKSLLTLRDCVFDGVLGRSEWNGEELCSWSSGMMKLTNTSTKVFGTTFTQLATGALVVDGGSVSLHTSAFEDNSIDHSLFPSFHRNIACLNESKIEILSLSGGDGFKEGSSTWISSDCTLTSAIVNVDAPLFIPSLAENECSSSKDRKTGVFSISLKGTTLIPCSLMFEIFSKGNESDSAVVELSSAPTTLWNETHLNITLSLTTHLSRLTEANEWRGRLKFGNGLVTSDFLVKMTAASEKKAFTKEAMKTMIPIIIGVVVTLLLIFLLVIVLLCRRHKKAKANKEAQQETEELNQVEIKIDEEFGFNHFEQSANVIKANSALTFSENTHSTNEEKKRPTASIDPLLDPEEPIEPVKQTMKAVVIRDEKVGEVSVIVRESLYHRLHRHQNTFNPMPMDKSAVKQKITRGLVLLAREKPHSEILSKLTSHWVLFDANDDILFRLETPKDVATISQPQMAGGEKGEVRQNEEQRWVPPEEADGKEIVDARHGTVFRLGLVLWEIETGLVPFGEIDAINAQRQLKSGILPKMDRVSPEMAELIENCLQIDPLKRPTLASISRHFNGKTKDDGGETEKKSDGNDIVLHP</sequence>
<feature type="signal peptide" evidence="3">
    <location>
        <begin position="1"/>
        <end position="19"/>
    </location>
</feature>
<keyword evidence="2" id="KW-0472">Membrane</keyword>
<feature type="chain" id="PRO_5045239678" description="Protein kinase domain-containing protein" evidence="3">
    <location>
        <begin position="20"/>
        <end position="3645"/>
    </location>
</feature>
<keyword evidence="2" id="KW-0812">Transmembrane</keyword>
<evidence type="ECO:0000256" key="2">
    <source>
        <dbReference type="SAM" id="Phobius"/>
    </source>
</evidence>
<dbReference type="InterPro" id="IPR001245">
    <property type="entry name" value="Ser-Thr/Tyr_kinase_cat_dom"/>
</dbReference>
<protein>
    <recommendedName>
        <fullName evidence="4">Protein kinase domain-containing protein</fullName>
    </recommendedName>
</protein>
<feature type="region of interest" description="Disordered" evidence="1">
    <location>
        <begin position="3388"/>
        <end position="3410"/>
    </location>
</feature>
<proteinExistence type="predicted"/>
<name>A0ABQ9X596_9EUKA</name>
<evidence type="ECO:0000256" key="1">
    <source>
        <dbReference type="SAM" id="MobiDB-lite"/>
    </source>
</evidence>
<reference evidence="5 6" key="1">
    <citation type="journal article" date="2022" name="bioRxiv">
        <title>Genomics of Preaxostyla Flagellates Illuminates Evolutionary Transitions and the Path Towards Mitochondrial Loss.</title>
        <authorList>
            <person name="Novak L.V.F."/>
            <person name="Treitli S.C."/>
            <person name="Pyrih J."/>
            <person name="Halakuc P."/>
            <person name="Pipaliya S.V."/>
            <person name="Vacek V."/>
            <person name="Brzon O."/>
            <person name="Soukal P."/>
            <person name="Eme L."/>
            <person name="Dacks J.B."/>
            <person name="Karnkowska A."/>
            <person name="Elias M."/>
            <person name="Hampl V."/>
        </authorList>
    </citation>
    <scope>NUCLEOTIDE SEQUENCE [LARGE SCALE GENOMIC DNA]</scope>
    <source>
        <strain evidence="5">NAU3</strain>
        <tissue evidence="5">Gut</tissue>
    </source>
</reference>
<feature type="domain" description="Protein kinase" evidence="4">
    <location>
        <begin position="3276"/>
        <end position="3623"/>
    </location>
</feature>
<feature type="region of interest" description="Disordered" evidence="1">
    <location>
        <begin position="3617"/>
        <end position="3645"/>
    </location>
</feature>
<keyword evidence="3" id="KW-0732">Signal</keyword>
<dbReference type="PROSITE" id="PS50011">
    <property type="entry name" value="PROTEIN_KINASE_DOM"/>
    <property type="match status" value="1"/>
</dbReference>
<gene>
    <name evidence="5" type="ORF">BLNAU_18107</name>
</gene>
<comment type="caution">
    <text evidence="5">The sequence shown here is derived from an EMBL/GenBank/DDBJ whole genome shotgun (WGS) entry which is preliminary data.</text>
</comment>
<organism evidence="5 6">
    <name type="scientific">Blattamonas nauphoetae</name>
    <dbReference type="NCBI Taxonomy" id="2049346"/>
    <lineage>
        <taxon>Eukaryota</taxon>
        <taxon>Metamonada</taxon>
        <taxon>Preaxostyla</taxon>
        <taxon>Oxymonadida</taxon>
        <taxon>Blattamonas</taxon>
    </lineage>
</organism>
<evidence type="ECO:0000256" key="3">
    <source>
        <dbReference type="SAM" id="SignalP"/>
    </source>
</evidence>
<keyword evidence="6" id="KW-1185">Reference proteome</keyword>
<evidence type="ECO:0000313" key="6">
    <source>
        <dbReference type="Proteomes" id="UP001281761"/>
    </source>
</evidence>
<dbReference type="SUPFAM" id="SSF51126">
    <property type="entry name" value="Pectin lyase-like"/>
    <property type="match status" value="1"/>
</dbReference>
<evidence type="ECO:0000313" key="5">
    <source>
        <dbReference type="EMBL" id="KAK2946949.1"/>
    </source>
</evidence>
<feature type="transmembrane region" description="Helical" evidence="2">
    <location>
        <begin position="3312"/>
        <end position="3335"/>
    </location>
</feature>
<dbReference type="InterPro" id="IPR000719">
    <property type="entry name" value="Prot_kinase_dom"/>
</dbReference>
<dbReference type="SUPFAM" id="SSF56112">
    <property type="entry name" value="Protein kinase-like (PK-like)"/>
    <property type="match status" value="1"/>
</dbReference>
<feature type="compositionally biased region" description="Basic and acidic residues" evidence="1">
    <location>
        <begin position="3624"/>
        <end position="3638"/>
    </location>
</feature>
<keyword evidence="2" id="KW-1133">Transmembrane helix</keyword>